<evidence type="ECO:0000256" key="6">
    <source>
        <dbReference type="SAM" id="Phobius"/>
    </source>
</evidence>
<comment type="caution">
    <text evidence="7">The sequence shown here is derived from an EMBL/GenBank/DDBJ whole genome shotgun (WGS) entry which is preliminary data.</text>
</comment>
<dbReference type="GO" id="GO:0005886">
    <property type="term" value="C:plasma membrane"/>
    <property type="evidence" value="ECO:0007669"/>
    <property type="project" value="UniProtKB-ARBA"/>
</dbReference>
<dbReference type="Pfam" id="PF02361">
    <property type="entry name" value="CbiQ"/>
    <property type="match status" value="1"/>
</dbReference>
<evidence type="ECO:0000313" key="7">
    <source>
        <dbReference type="EMBL" id="HEH35956.1"/>
    </source>
</evidence>
<sequence>MHLLLERTLKNASEYFQNFLIHEYSRKATIREIDARIKFLSAVVFVLLAVSTFDLKKLLFLLFSVLTVSAVLGLSLKELLKRVWLFTAFSFFIVLPFFFSNPVYPFIFATRVFISLLSIQMLVMSTNFYEICSALKSLKVPETFVKSLWIAYSHIVLMFRDLMNIMLARESRRVAKGNHREIWKRGGEALGLFFLRSMERAEIIQMAMTSRGEKVIAERGKFGIVEISYIAIVAFISLWWITL</sequence>
<accession>A0A7J2TL73</accession>
<gene>
    <name evidence="7" type="ORF">ENP88_07460</name>
</gene>
<dbReference type="PANTHER" id="PTHR34857:SF2">
    <property type="entry name" value="SLL0384 PROTEIN"/>
    <property type="match status" value="1"/>
</dbReference>
<keyword evidence="5 6" id="KW-0472">Membrane</keyword>
<evidence type="ECO:0008006" key="8">
    <source>
        <dbReference type="Google" id="ProtNLM"/>
    </source>
</evidence>
<dbReference type="CDD" id="cd16914">
    <property type="entry name" value="EcfT"/>
    <property type="match status" value="1"/>
</dbReference>
<evidence type="ECO:0000256" key="2">
    <source>
        <dbReference type="ARBA" id="ARBA00022475"/>
    </source>
</evidence>
<evidence type="ECO:0000256" key="4">
    <source>
        <dbReference type="ARBA" id="ARBA00022989"/>
    </source>
</evidence>
<feature type="transmembrane region" description="Helical" evidence="6">
    <location>
        <begin position="222"/>
        <end position="241"/>
    </location>
</feature>
<evidence type="ECO:0000256" key="5">
    <source>
        <dbReference type="ARBA" id="ARBA00023136"/>
    </source>
</evidence>
<feature type="transmembrane region" description="Helical" evidence="6">
    <location>
        <begin position="106"/>
        <end position="129"/>
    </location>
</feature>
<name>A0A7J2TL73_ARCFL</name>
<reference evidence="7" key="1">
    <citation type="journal article" date="2020" name="mSystems">
        <title>Genome- and Community-Level Interaction Insights into Carbon Utilization and Element Cycling Functions of Hydrothermarchaeota in Hydrothermal Sediment.</title>
        <authorList>
            <person name="Zhou Z."/>
            <person name="Liu Y."/>
            <person name="Xu W."/>
            <person name="Pan J."/>
            <person name="Luo Z.H."/>
            <person name="Li M."/>
        </authorList>
    </citation>
    <scope>NUCLEOTIDE SEQUENCE [LARGE SCALE GENOMIC DNA]</scope>
    <source>
        <strain evidence="7">SpSt-26</strain>
    </source>
</reference>
<dbReference type="AlphaFoldDB" id="A0A7J2TL73"/>
<dbReference type="InterPro" id="IPR003339">
    <property type="entry name" value="ABC/ECF_trnsptr_transmembrane"/>
</dbReference>
<organism evidence="7">
    <name type="scientific">Archaeoglobus fulgidus</name>
    <dbReference type="NCBI Taxonomy" id="2234"/>
    <lineage>
        <taxon>Archaea</taxon>
        <taxon>Methanobacteriati</taxon>
        <taxon>Methanobacteriota</taxon>
        <taxon>Archaeoglobi</taxon>
        <taxon>Archaeoglobales</taxon>
        <taxon>Archaeoglobaceae</taxon>
        <taxon>Archaeoglobus</taxon>
    </lineage>
</organism>
<feature type="transmembrane region" description="Helical" evidence="6">
    <location>
        <begin position="83"/>
        <end position="100"/>
    </location>
</feature>
<evidence type="ECO:0000256" key="1">
    <source>
        <dbReference type="ARBA" id="ARBA00004141"/>
    </source>
</evidence>
<evidence type="ECO:0000256" key="3">
    <source>
        <dbReference type="ARBA" id="ARBA00022692"/>
    </source>
</evidence>
<protein>
    <recommendedName>
        <fullName evidence="8">Cobalt ECF transporter T component CbiQ</fullName>
    </recommendedName>
</protein>
<feature type="transmembrane region" description="Helical" evidence="6">
    <location>
        <begin position="35"/>
        <end position="53"/>
    </location>
</feature>
<keyword evidence="4 6" id="KW-1133">Transmembrane helix</keyword>
<feature type="transmembrane region" description="Helical" evidence="6">
    <location>
        <begin position="59"/>
        <end position="76"/>
    </location>
</feature>
<comment type="subcellular location">
    <subcellularLocation>
        <location evidence="1">Membrane</location>
        <topology evidence="1">Multi-pass membrane protein</topology>
    </subcellularLocation>
</comment>
<dbReference type="InterPro" id="IPR051611">
    <property type="entry name" value="ECF_transporter_component"/>
</dbReference>
<proteinExistence type="predicted"/>
<keyword evidence="3 6" id="KW-0812">Transmembrane</keyword>
<dbReference type="EMBL" id="DSLA01000113">
    <property type="protein sequence ID" value="HEH35956.1"/>
    <property type="molecule type" value="Genomic_DNA"/>
</dbReference>
<keyword evidence="2" id="KW-1003">Cell membrane</keyword>
<dbReference type="PANTHER" id="PTHR34857">
    <property type="entry name" value="SLL0384 PROTEIN"/>
    <property type="match status" value="1"/>
</dbReference>